<accession>A0A6C0DAV2</accession>
<evidence type="ECO:0000256" key="1">
    <source>
        <dbReference type="SAM" id="MobiDB-lite"/>
    </source>
</evidence>
<name>A0A6C0DAV2_9ZZZZ</name>
<feature type="compositionally biased region" description="Basic and acidic residues" evidence="1">
    <location>
        <begin position="59"/>
        <end position="85"/>
    </location>
</feature>
<evidence type="ECO:0000313" key="2">
    <source>
        <dbReference type="EMBL" id="QHT13637.1"/>
    </source>
</evidence>
<dbReference type="AlphaFoldDB" id="A0A6C0DAV2"/>
<dbReference type="EMBL" id="MN739575">
    <property type="protein sequence ID" value="QHT13637.1"/>
    <property type="molecule type" value="Genomic_DNA"/>
</dbReference>
<reference evidence="2" key="1">
    <citation type="journal article" date="2020" name="Nature">
        <title>Giant virus diversity and host interactions through global metagenomics.</title>
        <authorList>
            <person name="Schulz F."/>
            <person name="Roux S."/>
            <person name="Paez-Espino D."/>
            <person name="Jungbluth S."/>
            <person name="Walsh D.A."/>
            <person name="Denef V.J."/>
            <person name="McMahon K.D."/>
            <person name="Konstantinidis K.T."/>
            <person name="Eloe-Fadrosh E.A."/>
            <person name="Kyrpides N.C."/>
            <person name="Woyke T."/>
        </authorList>
    </citation>
    <scope>NUCLEOTIDE SEQUENCE</scope>
    <source>
        <strain evidence="2">GVMAG-M-3300023174-132</strain>
    </source>
</reference>
<organism evidence="2">
    <name type="scientific">viral metagenome</name>
    <dbReference type="NCBI Taxonomy" id="1070528"/>
    <lineage>
        <taxon>unclassified sequences</taxon>
        <taxon>metagenomes</taxon>
        <taxon>organismal metagenomes</taxon>
    </lineage>
</organism>
<protein>
    <submittedName>
        <fullName evidence="2">Uncharacterized protein</fullName>
    </submittedName>
</protein>
<feature type="region of interest" description="Disordered" evidence="1">
    <location>
        <begin position="18"/>
        <end position="85"/>
    </location>
</feature>
<proteinExistence type="predicted"/>
<sequence length="360" mass="40213">MPSVGIMTQCASIRAKDKPLEKCSNKAQTGSEWCGRHKTTQVRYLDNTGDSISAPLAETKPKPKPETKPKTNTDTKPKPEATDKEKAAAAHRICSVWRRHLAQRTGPLLRHRDMANNPFDFFSSDPVAEIPLQDFTSFVDADGKGYIMDVKSVISLLSHAESNKEVPLNPFNRASLPPLFLQRIKKRQQHKKVAGWAVIQPHTEEQRLSLAVTDVFRMMEDQGYYTDPSWFIDLGRLDLQRLYLEIADIWMHRASLSTNDKNRIVPPPGKVIKMATRAVVLMPLKGLRPLLLETCKTLVSSATESSDRRLGVMYVLGALSCISQGAAEAYPWLVEMFAPGCVSRVTAGQLHVIHPSVLAY</sequence>